<dbReference type="InterPro" id="IPR001342">
    <property type="entry name" value="HDH_cat"/>
</dbReference>
<keyword evidence="6 13" id="KW-0028">Amino-acid biosynthesis</keyword>
<evidence type="ECO:0000256" key="4">
    <source>
        <dbReference type="ARBA" id="ARBA00013213"/>
    </source>
</evidence>
<keyword evidence="8 12" id="KW-0521">NADP</keyword>
<gene>
    <name evidence="17" type="primary">hom</name>
    <name evidence="17" type="ORF">HRbin17_00145</name>
</gene>
<dbReference type="InterPro" id="IPR002912">
    <property type="entry name" value="ACT_dom"/>
</dbReference>
<keyword evidence="9 13" id="KW-0560">Oxidoreductase</keyword>
<keyword evidence="7 13" id="KW-0791">Threonine biosynthesis</keyword>
<dbReference type="PROSITE" id="PS01042">
    <property type="entry name" value="HOMOSER_DHGENASE"/>
    <property type="match status" value="1"/>
</dbReference>
<dbReference type="GO" id="GO:0009088">
    <property type="term" value="P:threonine biosynthetic process"/>
    <property type="evidence" value="ECO:0007669"/>
    <property type="project" value="UniProtKB-UniPathway"/>
</dbReference>
<dbReference type="EMBL" id="BEHT01000001">
    <property type="protein sequence ID" value="GBC97656.1"/>
    <property type="molecule type" value="Genomic_DNA"/>
</dbReference>
<comment type="similarity">
    <text evidence="3 14">Belongs to the homoserine dehydrogenase family.</text>
</comment>
<evidence type="ECO:0000256" key="10">
    <source>
        <dbReference type="ARBA" id="ARBA00023167"/>
    </source>
</evidence>
<evidence type="ECO:0000256" key="1">
    <source>
        <dbReference type="ARBA" id="ARBA00005056"/>
    </source>
</evidence>
<keyword evidence="15" id="KW-0812">Transmembrane</keyword>
<reference evidence="18" key="1">
    <citation type="submission" date="2017-09" db="EMBL/GenBank/DDBJ databases">
        <title>Metaegenomics of thermophilic ammonia-oxidizing enrichment culture.</title>
        <authorList>
            <person name="Kato S."/>
            <person name="Suzuki K."/>
        </authorList>
    </citation>
    <scope>NUCLEOTIDE SEQUENCE [LARGE SCALE GENOMIC DNA]</scope>
</reference>
<dbReference type="Pfam" id="PF00742">
    <property type="entry name" value="Homoserine_dh"/>
    <property type="match status" value="1"/>
</dbReference>
<dbReference type="NCBIfam" id="NF004976">
    <property type="entry name" value="PRK06349.1"/>
    <property type="match status" value="1"/>
</dbReference>
<dbReference type="UniPathway" id="UPA00051">
    <property type="reaction ID" value="UER00465"/>
</dbReference>
<dbReference type="Pfam" id="PF03447">
    <property type="entry name" value="NAD_binding_3"/>
    <property type="match status" value="1"/>
</dbReference>
<dbReference type="SUPFAM" id="SSF55347">
    <property type="entry name" value="Glyceraldehyde-3-phosphate dehydrogenase-like, C-terminal domain"/>
    <property type="match status" value="1"/>
</dbReference>
<dbReference type="EC" id="1.1.1.3" evidence="4 13"/>
<feature type="binding site" evidence="12">
    <location>
        <position position="194"/>
    </location>
    <ligand>
        <name>L-homoserine</name>
        <dbReference type="ChEBI" id="CHEBI:57476"/>
    </ligand>
</feature>
<feature type="active site" description="Proton donor" evidence="11">
    <location>
        <position position="209"/>
    </location>
</feature>
<proteinExistence type="inferred from homology"/>
<name>A0A2H5X8Y9_9BACT</name>
<dbReference type="Pfam" id="PF01842">
    <property type="entry name" value="ACT"/>
    <property type="match status" value="1"/>
</dbReference>
<evidence type="ECO:0000256" key="9">
    <source>
        <dbReference type="ARBA" id="ARBA00023002"/>
    </source>
</evidence>
<evidence type="ECO:0000256" key="6">
    <source>
        <dbReference type="ARBA" id="ARBA00022605"/>
    </source>
</evidence>
<accession>A0A2H5X8Y9</accession>
<evidence type="ECO:0000256" key="12">
    <source>
        <dbReference type="PIRSR" id="PIRSR000098-2"/>
    </source>
</evidence>
<dbReference type="Proteomes" id="UP000236173">
    <property type="component" value="Unassembled WGS sequence"/>
</dbReference>
<comment type="pathway">
    <text evidence="2 13">Amino-acid biosynthesis; L-methionine biosynthesis via de novo pathway; L-homoserine from L-aspartate: step 3/3.</text>
</comment>
<dbReference type="PIRSF" id="PIRSF000098">
    <property type="entry name" value="Homoser_dehydrog"/>
    <property type="match status" value="1"/>
</dbReference>
<dbReference type="AlphaFoldDB" id="A0A2H5X8Y9"/>
<dbReference type="SUPFAM" id="SSF55021">
    <property type="entry name" value="ACT-like"/>
    <property type="match status" value="1"/>
</dbReference>
<dbReference type="GO" id="GO:0009086">
    <property type="term" value="P:methionine biosynthetic process"/>
    <property type="evidence" value="ECO:0007669"/>
    <property type="project" value="UniProtKB-KW"/>
</dbReference>
<keyword evidence="10 13" id="KW-0486">Methionine biosynthesis</keyword>
<evidence type="ECO:0000313" key="17">
    <source>
        <dbReference type="EMBL" id="GBC97656.1"/>
    </source>
</evidence>
<comment type="catalytic activity">
    <reaction evidence="13">
        <text>L-homoserine + NADP(+) = L-aspartate 4-semialdehyde + NADPH + H(+)</text>
        <dbReference type="Rhea" id="RHEA:15761"/>
        <dbReference type="ChEBI" id="CHEBI:15378"/>
        <dbReference type="ChEBI" id="CHEBI:57476"/>
        <dbReference type="ChEBI" id="CHEBI:57783"/>
        <dbReference type="ChEBI" id="CHEBI:58349"/>
        <dbReference type="ChEBI" id="CHEBI:537519"/>
        <dbReference type="EC" id="1.1.1.3"/>
    </reaction>
</comment>
<dbReference type="PROSITE" id="PS51671">
    <property type="entry name" value="ACT"/>
    <property type="match status" value="1"/>
</dbReference>
<keyword evidence="15" id="KW-1133">Transmembrane helix</keyword>
<comment type="caution">
    <text evidence="17">The sequence shown here is derived from an EMBL/GenBank/DDBJ whole genome shotgun (WGS) entry which is preliminary data.</text>
</comment>
<evidence type="ECO:0000256" key="15">
    <source>
        <dbReference type="SAM" id="Phobius"/>
    </source>
</evidence>
<evidence type="ECO:0000256" key="7">
    <source>
        <dbReference type="ARBA" id="ARBA00022697"/>
    </source>
</evidence>
<dbReference type="InterPro" id="IPR045865">
    <property type="entry name" value="ACT-like_dom_sf"/>
</dbReference>
<keyword evidence="15" id="KW-0472">Membrane</keyword>
<dbReference type="GO" id="GO:0004412">
    <property type="term" value="F:homoserine dehydrogenase activity"/>
    <property type="evidence" value="ECO:0007669"/>
    <property type="project" value="UniProtKB-EC"/>
</dbReference>
<organism evidence="17 18">
    <name type="scientific">Candidatus Fervidibacter japonicus</name>
    <dbReference type="NCBI Taxonomy" id="2035412"/>
    <lineage>
        <taxon>Bacteria</taxon>
        <taxon>Candidatus Fervidibacterota</taxon>
        <taxon>Candidatus Fervidibacter</taxon>
    </lineage>
</organism>
<dbReference type="SUPFAM" id="SSF51735">
    <property type="entry name" value="NAD(P)-binding Rossmann-fold domains"/>
    <property type="match status" value="1"/>
</dbReference>
<sequence length="432" mass="46691">MPDDKPVVRLGFLGMGVVGCGAATILLRNAEVIAHRARCRLEIVRVAVRDLNKPRPVPLPSGLYTTDPFAVVNDPQVDIVVEVMGGLEPAYELVLTAIRNRKSVVTANKELLAKRGSELLDAAKEMGTDLYFEASVAGGIPIIAALKQSLAGDTIHRIVGIVNGTTNYILTRMSRDGLPFDVALKEAQSHGFAEADPSADVDGHDATYKIAILAAIAFGYRIRVDAIYREGIRDIEPADIRYAEELGYAIKLLAIARQENGAIELRVHPTMVPKTHPLAAVNDQFNAILVEGEHVGRLMFYGQGAGGAPTGNSVVSDIIDAARNIVFGAKARIVCTCRSNPTLKPISAVESRFCLRMEVVDRPGVLAQIASVFGAHQVSIASVVQRESHGAVAQIVWVTHKTSFAALQQSLKEIRRLAVVHQIRPPLWVESE</sequence>
<dbReference type="PANTHER" id="PTHR43331">
    <property type="entry name" value="HOMOSERINE DEHYDROGENASE"/>
    <property type="match status" value="1"/>
</dbReference>
<dbReference type="InterPro" id="IPR036291">
    <property type="entry name" value="NAD(P)-bd_dom_sf"/>
</dbReference>
<dbReference type="CDD" id="cd04881">
    <property type="entry name" value="ACT_HSDH-Hom"/>
    <property type="match status" value="1"/>
</dbReference>
<dbReference type="Gene3D" id="3.30.360.10">
    <property type="entry name" value="Dihydrodipicolinate Reductase, domain 2"/>
    <property type="match status" value="1"/>
</dbReference>
<dbReference type="UniPathway" id="UPA00050">
    <property type="reaction ID" value="UER00063"/>
</dbReference>
<comment type="pathway">
    <text evidence="1 13">Amino-acid biosynthesis; L-threonine biosynthesis; L-threonine from L-aspartate: step 3/5.</text>
</comment>
<dbReference type="PROSITE" id="PS51257">
    <property type="entry name" value="PROKAR_LIPOPROTEIN"/>
    <property type="match status" value="1"/>
</dbReference>
<evidence type="ECO:0000256" key="8">
    <source>
        <dbReference type="ARBA" id="ARBA00022857"/>
    </source>
</evidence>
<dbReference type="Gene3D" id="3.40.50.720">
    <property type="entry name" value="NAD(P)-binding Rossmann-like Domain"/>
    <property type="match status" value="1"/>
</dbReference>
<evidence type="ECO:0000256" key="2">
    <source>
        <dbReference type="ARBA" id="ARBA00005062"/>
    </source>
</evidence>
<dbReference type="InterPro" id="IPR016204">
    <property type="entry name" value="HDH"/>
</dbReference>
<dbReference type="Gene3D" id="3.30.70.260">
    <property type="match status" value="1"/>
</dbReference>
<dbReference type="PANTHER" id="PTHR43331:SF1">
    <property type="entry name" value="HOMOSERINE DEHYDROGENASE"/>
    <property type="match status" value="1"/>
</dbReference>
<feature type="transmembrane region" description="Helical" evidence="15">
    <location>
        <begin position="6"/>
        <end position="27"/>
    </location>
</feature>
<protein>
    <recommendedName>
        <fullName evidence="5 13">Homoserine dehydrogenase</fullName>
        <ecNumber evidence="4 13">1.1.1.3</ecNumber>
    </recommendedName>
</protein>
<evidence type="ECO:0000256" key="5">
    <source>
        <dbReference type="ARBA" id="ARBA00013376"/>
    </source>
</evidence>
<evidence type="ECO:0000256" key="11">
    <source>
        <dbReference type="PIRSR" id="PIRSR000098-1"/>
    </source>
</evidence>
<feature type="binding site" evidence="12">
    <location>
        <position position="109"/>
    </location>
    <ligand>
        <name>NADPH</name>
        <dbReference type="ChEBI" id="CHEBI:57783"/>
    </ligand>
</feature>
<feature type="domain" description="ACT" evidence="16">
    <location>
        <begin position="354"/>
        <end position="426"/>
    </location>
</feature>
<evidence type="ECO:0000256" key="13">
    <source>
        <dbReference type="RuleBase" id="RU000579"/>
    </source>
</evidence>
<dbReference type="GO" id="GO:0050661">
    <property type="term" value="F:NADP binding"/>
    <property type="evidence" value="ECO:0007669"/>
    <property type="project" value="InterPro"/>
</dbReference>
<feature type="binding site" evidence="12">
    <location>
        <begin position="13"/>
        <end position="20"/>
    </location>
    <ligand>
        <name>NADP(+)</name>
        <dbReference type="ChEBI" id="CHEBI:58349"/>
    </ligand>
</feature>
<dbReference type="FunFam" id="3.30.360.10:FF:000005">
    <property type="entry name" value="Homoserine dehydrogenase"/>
    <property type="match status" value="1"/>
</dbReference>
<evidence type="ECO:0000256" key="3">
    <source>
        <dbReference type="ARBA" id="ARBA00006753"/>
    </source>
</evidence>
<evidence type="ECO:0000259" key="16">
    <source>
        <dbReference type="PROSITE" id="PS51671"/>
    </source>
</evidence>
<evidence type="ECO:0000313" key="18">
    <source>
        <dbReference type="Proteomes" id="UP000236173"/>
    </source>
</evidence>
<dbReference type="InterPro" id="IPR005106">
    <property type="entry name" value="Asp/hSer_DH_NAD-bd"/>
</dbReference>
<evidence type="ECO:0000256" key="14">
    <source>
        <dbReference type="RuleBase" id="RU004171"/>
    </source>
</evidence>
<dbReference type="InterPro" id="IPR019811">
    <property type="entry name" value="HDH_CS"/>
</dbReference>